<name>A0ABN7KM97_9BURK</name>
<keyword evidence="2" id="KW-1185">Reference proteome</keyword>
<evidence type="ECO:0008006" key="3">
    <source>
        <dbReference type="Google" id="ProtNLM"/>
    </source>
</evidence>
<evidence type="ECO:0000313" key="1">
    <source>
        <dbReference type="EMBL" id="CAE6700345.1"/>
    </source>
</evidence>
<organism evidence="1 2">
    <name type="scientific">Paraburkholderia haematera</name>
    <dbReference type="NCBI Taxonomy" id="2793077"/>
    <lineage>
        <taxon>Bacteria</taxon>
        <taxon>Pseudomonadati</taxon>
        <taxon>Pseudomonadota</taxon>
        <taxon>Betaproteobacteria</taxon>
        <taxon>Burkholderiales</taxon>
        <taxon>Burkholderiaceae</taxon>
        <taxon>Paraburkholderia</taxon>
    </lineage>
</organism>
<evidence type="ECO:0000313" key="2">
    <source>
        <dbReference type="Proteomes" id="UP000672526"/>
    </source>
</evidence>
<dbReference type="RefSeq" id="WP_211609844.1">
    <property type="nucleotide sequence ID" value="NZ_CAJNBK010000001.1"/>
</dbReference>
<gene>
    <name evidence="1" type="ORF">R69888_00708</name>
</gene>
<protein>
    <recommendedName>
        <fullName evidence="3">Pyocin activator protein PrtN</fullName>
    </recommendedName>
</protein>
<sequence>MPGTQQPVIYPNVLLTHAFILKRYGVRLTMAYLAEPLAMSEDTIRNQVSAETFPIPTAKEEAARHAHYDAVADYLDQMT</sequence>
<dbReference type="EMBL" id="CAJNBK010000001">
    <property type="protein sequence ID" value="CAE6700345.1"/>
    <property type="molecule type" value="Genomic_DNA"/>
</dbReference>
<dbReference type="Proteomes" id="UP000672526">
    <property type="component" value="Unassembled WGS sequence"/>
</dbReference>
<reference evidence="1 2" key="1">
    <citation type="submission" date="2021-02" db="EMBL/GenBank/DDBJ databases">
        <authorList>
            <person name="Vanwijnsberghe S."/>
        </authorList>
    </citation>
    <scope>NUCLEOTIDE SEQUENCE [LARGE SCALE GENOMIC DNA]</scope>
    <source>
        <strain evidence="1 2">LMG 31837</strain>
    </source>
</reference>
<proteinExistence type="predicted"/>
<comment type="caution">
    <text evidence="1">The sequence shown here is derived from an EMBL/GenBank/DDBJ whole genome shotgun (WGS) entry which is preliminary data.</text>
</comment>
<accession>A0ABN7KM97</accession>